<evidence type="ECO:0000313" key="4">
    <source>
        <dbReference type="Proteomes" id="UP000288216"/>
    </source>
</evidence>
<dbReference type="PANTHER" id="PTHR12858">
    <property type="entry name" value="RIBOSOME BIOGENESIS PROTEIN"/>
    <property type="match status" value="1"/>
</dbReference>
<protein>
    <recommendedName>
        <fullName evidence="2">Ribosome biogenesis protein BMS1/TSR1 C-terminal domain-containing protein</fullName>
    </recommendedName>
</protein>
<evidence type="ECO:0000256" key="1">
    <source>
        <dbReference type="SAM" id="MobiDB-lite"/>
    </source>
</evidence>
<dbReference type="GO" id="GO:0034511">
    <property type="term" value="F:U3 snoRNA binding"/>
    <property type="evidence" value="ECO:0007669"/>
    <property type="project" value="TreeGrafter"/>
</dbReference>
<dbReference type="OMA" id="CESVHIF"/>
<proteinExistence type="predicted"/>
<dbReference type="Proteomes" id="UP000288216">
    <property type="component" value="Unassembled WGS sequence"/>
</dbReference>
<accession>A0A401QA98</accession>
<sequence>GGEEDDSGDPRGTEEDEEQTKRLDKKRKLKEMFNAEYDDGEGTYFHDLKEEMQKQAQLNRAEFDDQDDETRVQYEGFRPGMYIRVEIDNVPFEFVANFDSCYPLILGGLGTSEGNIGYLQMRLKKHRWHKKILKTRDPLVFSLGWRRFQTIPLYYIEDHNGRHRLLKYTPEHMHCSATIW</sequence>
<gene>
    <name evidence="3" type="ORF">scyTo_0022308</name>
</gene>
<organism evidence="3 4">
    <name type="scientific">Scyliorhinus torazame</name>
    <name type="common">Cloudy catshark</name>
    <name type="synonym">Catulus torazame</name>
    <dbReference type="NCBI Taxonomy" id="75743"/>
    <lineage>
        <taxon>Eukaryota</taxon>
        <taxon>Metazoa</taxon>
        <taxon>Chordata</taxon>
        <taxon>Craniata</taxon>
        <taxon>Vertebrata</taxon>
        <taxon>Chondrichthyes</taxon>
        <taxon>Elasmobranchii</taxon>
        <taxon>Galeomorphii</taxon>
        <taxon>Galeoidea</taxon>
        <taxon>Carcharhiniformes</taxon>
        <taxon>Scyliorhinidae</taxon>
        <taxon>Scyliorhinus</taxon>
    </lineage>
</organism>
<evidence type="ECO:0000313" key="3">
    <source>
        <dbReference type="EMBL" id="GCB82309.1"/>
    </source>
</evidence>
<name>A0A401QA98_SCYTO</name>
<feature type="non-terminal residue" evidence="3">
    <location>
        <position position="180"/>
    </location>
</feature>
<dbReference type="InterPro" id="IPR039761">
    <property type="entry name" value="Bms1/Tsr1"/>
</dbReference>
<dbReference type="GO" id="GO:0003924">
    <property type="term" value="F:GTPase activity"/>
    <property type="evidence" value="ECO:0007669"/>
    <property type="project" value="TreeGrafter"/>
</dbReference>
<dbReference type="GO" id="GO:0000479">
    <property type="term" value="P:endonucleolytic cleavage of tricistronic rRNA transcript (SSU-rRNA, 5.8S rRNA, LSU-rRNA)"/>
    <property type="evidence" value="ECO:0007669"/>
    <property type="project" value="TreeGrafter"/>
</dbReference>
<dbReference type="Pfam" id="PF04950">
    <property type="entry name" value="RIBIOP_C"/>
    <property type="match status" value="1"/>
</dbReference>
<dbReference type="AlphaFoldDB" id="A0A401QA98"/>
<dbReference type="InterPro" id="IPR007034">
    <property type="entry name" value="BMS1_TSR1_C"/>
</dbReference>
<reference evidence="3 4" key="1">
    <citation type="journal article" date="2018" name="Nat. Ecol. Evol.">
        <title>Shark genomes provide insights into elasmobranch evolution and the origin of vertebrates.</title>
        <authorList>
            <person name="Hara Y"/>
            <person name="Yamaguchi K"/>
            <person name="Onimaru K"/>
            <person name="Kadota M"/>
            <person name="Koyanagi M"/>
            <person name="Keeley SD"/>
            <person name="Tatsumi K"/>
            <person name="Tanaka K"/>
            <person name="Motone F"/>
            <person name="Kageyama Y"/>
            <person name="Nozu R"/>
            <person name="Adachi N"/>
            <person name="Nishimura O"/>
            <person name="Nakagawa R"/>
            <person name="Tanegashima C"/>
            <person name="Kiyatake I"/>
            <person name="Matsumoto R"/>
            <person name="Murakumo K"/>
            <person name="Nishida K"/>
            <person name="Terakita A"/>
            <person name="Kuratani S"/>
            <person name="Sato K"/>
            <person name="Hyodo S Kuraku.S."/>
        </authorList>
    </citation>
    <scope>NUCLEOTIDE SEQUENCE [LARGE SCALE GENOMIC DNA]</scope>
</reference>
<comment type="caution">
    <text evidence="3">The sequence shown here is derived from an EMBL/GenBank/DDBJ whole genome shotgun (WGS) entry which is preliminary data.</text>
</comment>
<keyword evidence="4" id="KW-1185">Reference proteome</keyword>
<dbReference type="GO" id="GO:0000462">
    <property type="term" value="P:maturation of SSU-rRNA from tricistronic rRNA transcript (SSU-rRNA, 5.8S rRNA, LSU-rRNA)"/>
    <property type="evidence" value="ECO:0007669"/>
    <property type="project" value="TreeGrafter"/>
</dbReference>
<dbReference type="SMART" id="SM01362">
    <property type="entry name" value="DUF663"/>
    <property type="match status" value="1"/>
</dbReference>
<dbReference type="GO" id="GO:0005525">
    <property type="term" value="F:GTP binding"/>
    <property type="evidence" value="ECO:0007669"/>
    <property type="project" value="TreeGrafter"/>
</dbReference>
<dbReference type="GO" id="GO:0030686">
    <property type="term" value="C:90S preribosome"/>
    <property type="evidence" value="ECO:0007669"/>
    <property type="project" value="TreeGrafter"/>
</dbReference>
<feature type="non-terminal residue" evidence="3">
    <location>
        <position position="1"/>
    </location>
</feature>
<evidence type="ECO:0000259" key="2">
    <source>
        <dbReference type="SMART" id="SM01362"/>
    </source>
</evidence>
<dbReference type="EMBL" id="BFAA01022047">
    <property type="protein sequence ID" value="GCB82309.1"/>
    <property type="molecule type" value="Genomic_DNA"/>
</dbReference>
<dbReference type="STRING" id="75743.A0A401QA98"/>
<feature type="region of interest" description="Disordered" evidence="1">
    <location>
        <begin position="1"/>
        <end position="25"/>
    </location>
</feature>
<feature type="domain" description="Ribosome biogenesis protein BMS1/TSR1 C-terminal" evidence="2">
    <location>
        <begin position="3"/>
        <end position="180"/>
    </location>
</feature>
<dbReference type="PANTHER" id="PTHR12858:SF2">
    <property type="entry name" value="RIBOSOME BIOGENESIS PROTEIN BMS1 HOMOLOG"/>
    <property type="match status" value="1"/>
</dbReference>
<dbReference type="OrthoDB" id="10260897at2759"/>